<dbReference type="Pfam" id="PF01370">
    <property type="entry name" value="Epimerase"/>
    <property type="match status" value="1"/>
</dbReference>
<organism evidence="6 7">
    <name type="scientific">Pollutimonas bauzanensis</name>
    <dbReference type="NCBI Taxonomy" id="658167"/>
    <lineage>
        <taxon>Bacteria</taxon>
        <taxon>Pseudomonadati</taxon>
        <taxon>Pseudomonadota</taxon>
        <taxon>Betaproteobacteria</taxon>
        <taxon>Burkholderiales</taxon>
        <taxon>Alcaligenaceae</taxon>
        <taxon>Pollutimonas</taxon>
    </lineage>
</organism>
<dbReference type="EC" id="5.1.3.20" evidence="4"/>
<keyword evidence="3 4" id="KW-0119">Carbohydrate metabolism</keyword>
<evidence type="ECO:0000256" key="4">
    <source>
        <dbReference type="HAMAP-Rule" id="MF_01601"/>
    </source>
</evidence>
<comment type="domain">
    <text evidence="4">Contains a large N-terminal NADP-binding domain, and a smaller C-terminal substrate-binding domain.</text>
</comment>
<feature type="binding site" evidence="4">
    <location>
        <begin position="199"/>
        <end position="202"/>
    </location>
    <ligand>
        <name>substrate</name>
    </ligand>
</feature>
<protein>
    <recommendedName>
        <fullName evidence="4">ADP-L-glycero-D-manno-heptose-6-epimerase</fullName>
        <ecNumber evidence="4">5.1.3.20</ecNumber>
    </recommendedName>
    <alternativeName>
        <fullName evidence="4">ADP-L-glycero-beta-D-manno-heptose-6-epimerase</fullName>
        <shortName evidence="4">ADP-glyceromanno-heptose 6-epimerase</shortName>
        <shortName evidence="4">ADP-hep 6-epimerase</shortName>
        <shortName evidence="4">AGME</shortName>
    </alternativeName>
</protein>
<dbReference type="Proteomes" id="UP000184226">
    <property type="component" value="Unassembled WGS sequence"/>
</dbReference>
<evidence type="ECO:0000256" key="3">
    <source>
        <dbReference type="ARBA" id="ARBA00023277"/>
    </source>
</evidence>
<dbReference type="PANTHER" id="PTHR43103:SF3">
    <property type="entry name" value="ADP-L-GLYCERO-D-MANNO-HEPTOSE-6-EPIMERASE"/>
    <property type="match status" value="1"/>
</dbReference>
<feature type="binding site" evidence="4">
    <location>
        <position position="38"/>
    </location>
    <ligand>
        <name>NADP(+)</name>
        <dbReference type="ChEBI" id="CHEBI:58349"/>
    </ligand>
</feature>
<dbReference type="InterPro" id="IPR001509">
    <property type="entry name" value="Epimerase_deHydtase"/>
</dbReference>
<feature type="binding site" evidence="4">
    <location>
        <position position="212"/>
    </location>
    <ligand>
        <name>substrate</name>
    </ligand>
</feature>
<dbReference type="NCBIfam" id="TIGR02197">
    <property type="entry name" value="heptose_epim"/>
    <property type="match status" value="1"/>
</dbReference>
<feature type="binding site" evidence="4">
    <location>
        <position position="176"/>
    </location>
    <ligand>
        <name>NADP(+)</name>
        <dbReference type="ChEBI" id="CHEBI:58349"/>
    </ligand>
</feature>
<dbReference type="Gene3D" id="3.90.25.10">
    <property type="entry name" value="UDP-galactose 4-epimerase, domain 1"/>
    <property type="match status" value="1"/>
</dbReference>
<feature type="binding site" evidence="4">
    <location>
        <position position="185"/>
    </location>
    <ligand>
        <name>substrate</name>
    </ligand>
</feature>
<comment type="function">
    <text evidence="4">Catalyzes the interconversion between ADP-D-glycero-beta-D-manno-heptose and ADP-L-glycero-beta-D-manno-heptose via an epimerization at carbon 6 of the heptose.</text>
</comment>
<dbReference type="HAMAP" id="MF_01601">
    <property type="entry name" value="Heptose_epimerase"/>
    <property type="match status" value="1"/>
</dbReference>
<sequence>MIIVTGGAGFIGSNLVRGLNRRGHTDILVVDDLTEGDKFVNLVDCQIADYMHKDEFRERIARGQLANIEAILHQGACSDTTERNGRYMLDNNYRVTLELFQFCQAKHIPLLYASSAAVYGAGPVYVEDALYESPLNVYGYSKFLFDQVLRRHLETLTAPVVGLRYFNVYGPSEQHKGRMASVAFHNMNQFQEQGHVRLFGGWDGYADGGQLRDFVYVDDVVDVNLFFLDHPEKSGIFNCGTGRAQPFNDVARTVVNTLRVHKNQPALSLAELVDRQLLRYIPFPDDLKGRYQSHTEADLSQLRGAGYDRPFRDVQTGVAAYVTALLGQGRI</sequence>
<feature type="binding site" evidence="4">
    <location>
        <begin position="10"/>
        <end position="11"/>
    </location>
    <ligand>
        <name>NADP(+)</name>
        <dbReference type="ChEBI" id="CHEBI:58349"/>
    </ligand>
</feature>
<feature type="binding site" evidence="4">
    <location>
        <position position="142"/>
    </location>
    <ligand>
        <name>NADP(+)</name>
        <dbReference type="ChEBI" id="CHEBI:58349"/>
    </ligand>
</feature>
<dbReference type="STRING" id="658167.SAMN04488135_101467"/>
<evidence type="ECO:0000313" key="6">
    <source>
        <dbReference type="EMBL" id="SHG86844.1"/>
    </source>
</evidence>
<dbReference type="RefSeq" id="WP_073101447.1">
    <property type="nucleotide sequence ID" value="NZ_FQXE01000001.1"/>
</dbReference>
<dbReference type="SUPFAM" id="SSF51735">
    <property type="entry name" value="NAD(P)-binding Rossmann-fold domains"/>
    <property type="match status" value="1"/>
</dbReference>
<gene>
    <name evidence="4" type="primary">hldD</name>
    <name evidence="6" type="ORF">SAMN04488135_101467</name>
</gene>
<keyword evidence="7" id="KW-1185">Reference proteome</keyword>
<dbReference type="UniPathway" id="UPA00356">
    <property type="reaction ID" value="UER00440"/>
</dbReference>
<dbReference type="GO" id="GO:0050661">
    <property type="term" value="F:NADP binding"/>
    <property type="evidence" value="ECO:0007669"/>
    <property type="project" value="InterPro"/>
</dbReference>
<feature type="domain" description="NAD-dependent epimerase/dehydratase" evidence="5">
    <location>
        <begin position="2"/>
        <end position="240"/>
    </location>
</feature>
<comment type="subunit">
    <text evidence="4">Homopentamer.</text>
</comment>
<dbReference type="InterPro" id="IPR036291">
    <property type="entry name" value="NAD(P)-bd_dom_sf"/>
</dbReference>
<feature type="active site" description="Proton acceptor" evidence="4">
    <location>
        <position position="138"/>
    </location>
</feature>
<feature type="binding site" evidence="4">
    <location>
        <position position="168"/>
    </location>
    <ligand>
        <name>NADP(+)</name>
        <dbReference type="ChEBI" id="CHEBI:58349"/>
    </ligand>
</feature>
<dbReference type="AlphaFoldDB" id="A0A1M5NBB1"/>
<feature type="binding site" evidence="4">
    <location>
        <position position="178"/>
    </location>
    <ligand>
        <name>substrate</name>
    </ligand>
</feature>
<comment type="similarity">
    <text evidence="4">Belongs to the NAD(P)-dependent epimerase/dehydratase family. HldD subfamily.</text>
</comment>
<dbReference type="GO" id="GO:0008712">
    <property type="term" value="F:ADP-glyceromanno-heptose 6-epimerase activity"/>
    <property type="evidence" value="ECO:0007669"/>
    <property type="project" value="UniProtKB-UniRule"/>
</dbReference>
<keyword evidence="1 4" id="KW-0521">NADP</keyword>
<evidence type="ECO:0000256" key="2">
    <source>
        <dbReference type="ARBA" id="ARBA00023235"/>
    </source>
</evidence>
<feature type="binding site" evidence="4">
    <location>
        <position position="53"/>
    </location>
    <ligand>
        <name>NADP(+)</name>
        <dbReference type="ChEBI" id="CHEBI:58349"/>
    </ligand>
</feature>
<feature type="active site" description="Proton acceptor" evidence="4">
    <location>
        <position position="176"/>
    </location>
</feature>
<accession>A0A1M5NBB1</accession>
<proteinExistence type="inferred from homology"/>
<comment type="pathway">
    <text evidence="4">Nucleotide-sugar biosynthesis; ADP-L-glycero-beta-D-manno-heptose biosynthesis; ADP-L-glycero-beta-D-manno-heptose from D-glycero-beta-D-manno-heptose 7-phosphate: step 4/4.</text>
</comment>
<evidence type="ECO:0000313" key="7">
    <source>
        <dbReference type="Proteomes" id="UP000184226"/>
    </source>
</evidence>
<dbReference type="Gene3D" id="3.40.50.720">
    <property type="entry name" value="NAD(P)-binding Rossmann-like Domain"/>
    <property type="match status" value="1"/>
</dbReference>
<keyword evidence="2 4" id="KW-0413">Isomerase</keyword>
<feature type="binding site" evidence="4">
    <location>
        <begin position="31"/>
        <end position="32"/>
    </location>
    <ligand>
        <name>NADP(+)</name>
        <dbReference type="ChEBI" id="CHEBI:58349"/>
    </ligand>
</feature>
<dbReference type="GO" id="GO:0097171">
    <property type="term" value="P:ADP-L-glycero-beta-D-manno-heptose biosynthetic process"/>
    <property type="evidence" value="ECO:0007669"/>
    <property type="project" value="UniProtKB-UniPathway"/>
</dbReference>
<reference evidence="6 7" key="1">
    <citation type="submission" date="2016-11" db="EMBL/GenBank/DDBJ databases">
        <authorList>
            <person name="Jaros S."/>
            <person name="Januszkiewicz K."/>
            <person name="Wedrychowicz H."/>
        </authorList>
    </citation>
    <scope>NUCLEOTIDE SEQUENCE [LARGE SCALE GENOMIC DNA]</scope>
    <source>
        <strain evidence="6 7">CGMCC 1.10190</strain>
    </source>
</reference>
<feature type="binding site" evidence="4">
    <location>
        <position position="91"/>
    </location>
    <ligand>
        <name>NADP(+)</name>
        <dbReference type="ChEBI" id="CHEBI:58349"/>
    </ligand>
</feature>
<evidence type="ECO:0000256" key="1">
    <source>
        <dbReference type="ARBA" id="ARBA00022857"/>
    </source>
</evidence>
<dbReference type="InterPro" id="IPR011912">
    <property type="entry name" value="Heptose_epim"/>
</dbReference>
<evidence type="ECO:0000259" key="5">
    <source>
        <dbReference type="Pfam" id="PF01370"/>
    </source>
</evidence>
<comment type="catalytic activity">
    <reaction evidence="4">
        <text>ADP-D-glycero-beta-D-manno-heptose = ADP-L-glycero-beta-D-manno-heptose</text>
        <dbReference type="Rhea" id="RHEA:17577"/>
        <dbReference type="ChEBI" id="CHEBI:59967"/>
        <dbReference type="ChEBI" id="CHEBI:61506"/>
        <dbReference type="EC" id="5.1.3.20"/>
    </reaction>
</comment>
<feature type="binding site" evidence="4">
    <location>
        <position position="167"/>
    </location>
    <ligand>
        <name>substrate</name>
    </ligand>
</feature>
<dbReference type="GO" id="GO:0005975">
    <property type="term" value="P:carbohydrate metabolic process"/>
    <property type="evidence" value="ECO:0007669"/>
    <property type="project" value="UniProtKB-UniRule"/>
</dbReference>
<feature type="binding site" evidence="4">
    <location>
        <position position="291"/>
    </location>
    <ligand>
        <name>substrate</name>
    </ligand>
</feature>
<dbReference type="OrthoDB" id="9803010at2"/>
<dbReference type="CDD" id="cd05248">
    <property type="entry name" value="ADP_GME_SDR_e"/>
    <property type="match status" value="1"/>
</dbReference>
<comment type="cofactor">
    <cofactor evidence="4">
        <name>NADP(+)</name>
        <dbReference type="ChEBI" id="CHEBI:58349"/>
    </cofactor>
    <text evidence="4">Binds 1 NADP(+) per subunit.</text>
</comment>
<dbReference type="EMBL" id="FQXE01000001">
    <property type="protein sequence ID" value="SHG86844.1"/>
    <property type="molecule type" value="Genomic_DNA"/>
</dbReference>
<name>A0A1M5NBB1_9BURK</name>
<dbReference type="PANTHER" id="PTHR43103">
    <property type="entry name" value="NUCLEOSIDE-DIPHOSPHATE-SUGAR EPIMERASE"/>
    <property type="match status" value="1"/>
</dbReference>
<feature type="binding site" evidence="4">
    <location>
        <begin position="74"/>
        <end position="78"/>
    </location>
    <ligand>
        <name>NADP(+)</name>
        <dbReference type="ChEBI" id="CHEBI:58349"/>
    </ligand>
</feature>